<evidence type="ECO:0000313" key="2">
    <source>
        <dbReference type="EnsemblPlants" id="AES71943"/>
    </source>
</evidence>
<proteinExistence type="predicted"/>
<organism evidence="1 3">
    <name type="scientific">Medicago truncatula</name>
    <name type="common">Barrel medic</name>
    <name type="synonym">Medicago tribuloides</name>
    <dbReference type="NCBI Taxonomy" id="3880"/>
    <lineage>
        <taxon>Eukaryota</taxon>
        <taxon>Viridiplantae</taxon>
        <taxon>Streptophyta</taxon>
        <taxon>Embryophyta</taxon>
        <taxon>Tracheophyta</taxon>
        <taxon>Spermatophyta</taxon>
        <taxon>Magnoliopsida</taxon>
        <taxon>eudicotyledons</taxon>
        <taxon>Gunneridae</taxon>
        <taxon>Pentapetalae</taxon>
        <taxon>rosids</taxon>
        <taxon>fabids</taxon>
        <taxon>Fabales</taxon>
        <taxon>Fabaceae</taxon>
        <taxon>Papilionoideae</taxon>
        <taxon>50 kb inversion clade</taxon>
        <taxon>NPAAA clade</taxon>
        <taxon>Hologalegina</taxon>
        <taxon>IRL clade</taxon>
        <taxon>Trifolieae</taxon>
        <taxon>Medicago</taxon>
    </lineage>
</organism>
<reference evidence="1 3" key="1">
    <citation type="journal article" date="2011" name="Nature">
        <title>The Medicago genome provides insight into the evolution of rhizobial symbioses.</title>
        <authorList>
            <person name="Young N.D."/>
            <person name="Debelle F."/>
            <person name="Oldroyd G.E."/>
            <person name="Geurts R."/>
            <person name="Cannon S.B."/>
            <person name="Udvardi M.K."/>
            <person name="Benedito V.A."/>
            <person name="Mayer K.F."/>
            <person name="Gouzy J."/>
            <person name="Schoof H."/>
            <person name="Van de Peer Y."/>
            <person name="Proost S."/>
            <person name="Cook D.R."/>
            <person name="Meyers B.C."/>
            <person name="Spannagl M."/>
            <person name="Cheung F."/>
            <person name="De Mita S."/>
            <person name="Krishnakumar V."/>
            <person name="Gundlach H."/>
            <person name="Zhou S."/>
            <person name="Mudge J."/>
            <person name="Bharti A.K."/>
            <person name="Murray J.D."/>
            <person name="Naoumkina M.A."/>
            <person name="Rosen B."/>
            <person name="Silverstein K.A."/>
            <person name="Tang H."/>
            <person name="Rombauts S."/>
            <person name="Zhao P.X."/>
            <person name="Zhou P."/>
            <person name="Barbe V."/>
            <person name="Bardou P."/>
            <person name="Bechner M."/>
            <person name="Bellec A."/>
            <person name="Berger A."/>
            <person name="Berges H."/>
            <person name="Bidwell S."/>
            <person name="Bisseling T."/>
            <person name="Choisne N."/>
            <person name="Couloux A."/>
            <person name="Denny R."/>
            <person name="Deshpande S."/>
            <person name="Dai X."/>
            <person name="Doyle J.J."/>
            <person name="Dudez A.M."/>
            <person name="Farmer A.D."/>
            <person name="Fouteau S."/>
            <person name="Franken C."/>
            <person name="Gibelin C."/>
            <person name="Gish J."/>
            <person name="Goldstein S."/>
            <person name="Gonzalez A.J."/>
            <person name="Green P.J."/>
            <person name="Hallab A."/>
            <person name="Hartog M."/>
            <person name="Hua A."/>
            <person name="Humphray S.J."/>
            <person name="Jeong D.H."/>
            <person name="Jing Y."/>
            <person name="Jocker A."/>
            <person name="Kenton S.M."/>
            <person name="Kim D.J."/>
            <person name="Klee K."/>
            <person name="Lai H."/>
            <person name="Lang C."/>
            <person name="Lin S."/>
            <person name="Macmil S.L."/>
            <person name="Magdelenat G."/>
            <person name="Matthews L."/>
            <person name="McCorrison J."/>
            <person name="Monaghan E.L."/>
            <person name="Mun J.H."/>
            <person name="Najar F.Z."/>
            <person name="Nicholson C."/>
            <person name="Noirot C."/>
            <person name="O'Bleness M."/>
            <person name="Paule C.R."/>
            <person name="Poulain J."/>
            <person name="Prion F."/>
            <person name="Qin B."/>
            <person name="Qu C."/>
            <person name="Retzel E.F."/>
            <person name="Riddle C."/>
            <person name="Sallet E."/>
            <person name="Samain S."/>
            <person name="Samson N."/>
            <person name="Sanders I."/>
            <person name="Saurat O."/>
            <person name="Scarpelli C."/>
            <person name="Schiex T."/>
            <person name="Segurens B."/>
            <person name="Severin A.J."/>
            <person name="Sherrier D.J."/>
            <person name="Shi R."/>
            <person name="Sims S."/>
            <person name="Singer S.R."/>
            <person name="Sinharoy S."/>
            <person name="Sterck L."/>
            <person name="Viollet A."/>
            <person name="Wang B.B."/>
            <person name="Wang K."/>
            <person name="Wang M."/>
            <person name="Wang X."/>
            <person name="Warfsmann J."/>
            <person name="Weissenbach J."/>
            <person name="White D.D."/>
            <person name="White J.D."/>
            <person name="Wiley G.B."/>
            <person name="Wincker P."/>
            <person name="Xing Y."/>
            <person name="Yang L."/>
            <person name="Yao Z."/>
            <person name="Ying F."/>
            <person name="Zhai J."/>
            <person name="Zhou L."/>
            <person name="Zuber A."/>
            <person name="Denarie J."/>
            <person name="Dixon R.A."/>
            <person name="May G.D."/>
            <person name="Schwartz D.C."/>
            <person name="Rogers J."/>
            <person name="Quetier F."/>
            <person name="Town C.D."/>
            <person name="Roe B.A."/>
        </authorList>
    </citation>
    <scope>NUCLEOTIDE SEQUENCE [LARGE SCALE GENOMIC DNA]</scope>
    <source>
        <strain evidence="1">A17</strain>
        <strain evidence="2 3">cv. Jemalong A17</strain>
    </source>
</reference>
<dbReference type="HOGENOM" id="CLU_2609636_0_0_1"/>
<dbReference type="EnsemblPlants" id="AES71943">
    <property type="protein sequence ID" value="AES71943"/>
    <property type="gene ID" value="MTR_3g084390"/>
</dbReference>
<accession>G7JAS6</accession>
<dbReference type="AlphaFoldDB" id="G7JAS6"/>
<evidence type="ECO:0000313" key="3">
    <source>
        <dbReference type="Proteomes" id="UP000002051"/>
    </source>
</evidence>
<dbReference type="PaxDb" id="3880-AES71943"/>
<evidence type="ECO:0000313" key="1">
    <source>
        <dbReference type="EMBL" id="AES71943.1"/>
    </source>
</evidence>
<keyword evidence="3" id="KW-1185">Reference proteome</keyword>
<reference evidence="1 3" key="2">
    <citation type="journal article" date="2014" name="BMC Genomics">
        <title>An improved genome release (version Mt4.0) for the model legume Medicago truncatula.</title>
        <authorList>
            <person name="Tang H."/>
            <person name="Krishnakumar V."/>
            <person name="Bidwell S."/>
            <person name="Rosen B."/>
            <person name="Chan A."/>
            <person name="Zhou S."/>
            <person name="Gentzbittel L."/>
            <person name="Childs K.L."/>
            <person name="Yandell M."/>
            <person name="Gundlach H."/>
            <person name="Mayer K.F."/>
            <person name="Schwartz D.C."/>
            <person name="Town C.D."/>
        </authorList>
    </citation>
    <scope>GENOME REANNOTATION</scope>
    <source>
        <strain evidence="2 3">cv. Jemalong A17</strain>
    </source>
</reference>
<sequence>MDDSSDRFPIGMHVLVVDGDSNYLSDLETRLRTCQYHACVLCSIVLNNNYLIYLFIYGWGLRENEDKFNLVITEIQIPN</sequence>
<name>G7JAS6_MEDTR</name>
<dbReference type="STRING" id="3880.G7JAS6"/>
<reference evidence="2" key="3">
    <citation type="submission" date="2015-04" db="UniProtKB">
        <authorList>
            <consortium name="EnsemblPlants"/>
        </authorList>
    </citation>
    <scope>IDENTIFICATION</scope>
    <source>
        <strain evidence="2">cv. Jemalong A17</strain>
    </source>
</reference>
<protein>
    <submittedName>
        <fullName evidence="1">Two-component response regulator ARR12, putative</fullName>
    </submittedName>
</protein>
<dbReference type="Proteomes" id="UP000002051">
    <property type="component" value="Chromosome 3"/>
</dbReference>
<gene>
    <name evidence="1" type="ordered locus">MTR_3g084390</name>
</gene>
<dbReference type="EMBL" id="CM001219">
    <property type="protein sequence ID" value="AES71943.1"/>
    <property type="molecule type" value="Genomic_DNA"/>
</dbReference>